<name>A0A8X6KWA0_TRICU</name>
<proteinExistence type="predicted"/>
<gene>
    <name evidence="1" type="ORF">TNCT_617141</name>
</gene>
<sequence>MDKVKTGGNLIPSAANHALMPQAHEARAGIPIVNAEVEVGQLAAVKHTRVCESRCKYHLLHVHVDSASTT</sequence>
<comment type="caution">
    <text evidence="1">The sequence shown here is derived from an EMBL/GenBank/DDBJ whole genome shotgun (WGS) entry which is preliminary data.</text>
</comment>
<protein>
    <submittedName>
        <fullName evidence="1">Uncharacterized protein</fullName>
    </submittedName>
</protein>
<dbReference type="AlphaFoldDB" id="A0A8X6KWA0"/>
<evidence type="ECO:0000313" key="1">
    <source>
        <dbReference type="EMBL" id="GFQ86646.1"/>
    </source>
</evidence>
<dbReference type="EMBL" id="BMAO01023091">
    <property type="protein sequence ID" value="GFQ86646.1"/>
    <property type="molecule type" value="Genomic_DNA"/>
</dbReference>
<reference evidence="1" key="1">
    <citation type="submission" date="2020-07" db="EMBL/GenBank/DDBJ databases">
        <title>Multicomponent nature underlies the extraordinary mechanical properties of spider dragline silk.</title>
        <authorList>
            <person name="Kono N."/>
            <person name="Nakamura H."/>
            <person name="Mori M."/>
            <person name="Yoshida Y."/>
            <person name="Ohtoshi R."/>
            <person name="Malay A.D."/>
            <person name="Moran D.A.P."/>
            <person name="Tomita M."/>
            <person name="Numata K."/>
            <person name="Arakawa K."/>
        </authorList>
    </citation>
    <scope>NUCLEOTIDE SEQUENCE</scope>
</reference>
<dbReference type="Proteomes" id="UP000887116">
    <property type="component" value="Unassembled WGS sequence"/>
</dbReference>
<keyword evidence="2" id="KW-1185">Reference proteome</keyword>
<accession>A0A8X6KWA0</accession>
<organism evidence="1 2">
    <name type="scientific">Trichonephila clavata</name>
    <name type="common">Joro spider</name>
    <name type="synonym">Nephila clavata</name>
    <dbReference type="NCBI Taxonomy" id="2740835"/>
    <lineage>
        <taxon>Eukaryota</taxon>
        <taxon>Metazoa</taxon>
        <taxon>Ecdysozoa</taxon>
        <taxon>Arthropoda</taxon>
        <taxon>Chelicerata</taxon>
        <taxon>Arachnida</taxon>
        <taxon>Araneae</taxon>
        <taxon>Araneomorphae</taxon>
        <taxon>Entelegynae</taxon>
        <taxon>Araneoidea</taxon>
        <taxon>Nephilidae</taxon>
        <taxon>Trichonephila</taxon>
    </lineage>
</organism>
<evidence type="ECO:0000313" key="2">
    <source>
        <dbReference type="Proteomes" id="UP000887116"/>
    </source>
</evidence>